<dbReference type="EMBL" id="JASPKZ010003818">
    <property type="protein sequence ID" value="KAJ9592660.1"/>
    <property type="molecule type" value="Genomic_DNA"/>
</dbReference>
<keyword evidence="3" id="KW-0809">Transit peptide</keyword>
<evidence type="ECO:0000256" key="7">
    <source>
        <dbReference type="ARBA" id="ARBA00039318"/>
    </source>
</evidence>
<evidence type="ECO:0000256" key="2">
    <source>
        <dbReference type="ARBA" id="ARBA00005251"/>
    </source>
</evidence>
<feature type="region of interest" description="Disordered" evidence="9">
    <location>
        <begin position="108"/>
        <end position="140"/>
    </location>
</feature>
<dbReference type="Proteomes" id="UP001233999">
    <property type="component" value="Unassembled WGS sequence"/>
</dbReference>
<reference evidence="10" key="2">
    <citation type="submission" date="2023-05" db="EMBL/GenBank/DDBJ databases">
        <authorList>
            <person name="Fouks B."/>
        </authorList>
    </citation>
    <scope>NUCLEOTIDE SEQUENCE</scope>
    <source>
        <strain evidence="10">Stay&amp;Tobe</strain>
        <tissue evidence="10">Testes</tissue>
    </source>
</reference>
<organism evidence="10 11">
    <name type="scientific">Diploptera punctata</name>
    <name type="common">Pacific beetle cockroach</name>
    <dbReference type="NCBI Taxonomy" id="6984"/>
    <lineage>
        <taxon>Eukaryota</taxon>
        <taxon>Metazoa</taxon>
        <taxon>Ecdysozoa</taxon>
        <taxon>Arthropoda</taxon>
        <taxon>Hexapoda</taxon>
        <taxon>Insecta</taxon>
        <taxon>Pterygota</taxon>
        <taxon>Neoptera</taxon>
        <taxon>Polyneoptera</taxon>
        <taxon>Dictyoptera</taxon>
        <taxon>Blattodea</taxon>
        <taxon>Blaberoidea</taxon>
        <taxon>Blaberidae</taxon>
        <taxon>Diplopterinae</taxon>
        <taxon>Diploptera</taxon>
    </lineage>
</organism>
<dbReference type="GO" id="GO:0005743">
    <property type="term" value="C:mitochondrial inner membrane"/>
    <property type="evidence" value="ECO:0007669"/>
    <property type="project" value="UniProtKB-ARBA"/>
</dbReference>
<dbReference type="GO" id="GO:0006412">
    <property type="term" value="P:translation"/>
    <property type="evidence" value="ECO:0007669"/>
    <property type="project" value="InterPro"/>
</dbReference>
<accession>A0AAD8EJA0</accession>
<keyword evidence="5" id="KW-0496">Mitochondrion</keyword>
<dbReference type="PANTHER" id="PTHR21569:SF1">
    <property type="entry name" value="SMALL RIBOSOMAL SUBUNIT PROTEIN US9M"/>
    <property type="match status" value="1"/>
</dbReference>
<evidence type="ECO:0000313" key="11">
    <source>
        <dbReference type="Proteomes" id="UP001233999"/>
    </source>
</evidence>
<evidence type="ECO:0000256" key="3">
    <source>
        <dbReference type="ARBA" id="ARBA00022946"/>
    </source>
</evidence>
<evidence type="ECO:0000256" key="4">
    <source>
        <dbReference type="ARBA" id="ARBA00022980"/>
    </source>
</evidence>
<comment type="subcellular location">
    <subcellularLocation>
        <location evidence="1">Mitochondrion</location>
    </subcellularLocation>
</comment>
<dbReference type="GO" id="GO:0005763">
    <property type="term" value="C:mitochondrial small ribosomal subunit"/>
    <property type="evidence" value="ECO:0007669"/>
    <property type="project" value="TreeGrafter"/>
</dbReference>
<name>A0AAD8EJA0_DIPPU</name>
<feature type="compositionally biased region" description="Basic residues" evidence="9">
    <location>
        <begin position="121"/>
        <end position="140"/>
    </location>
</feature>
<dbReference type="FunFam" id="3.30.230.10:FF:000035">
    <property type="entry name" value="28S ribosomal protein S9, mitochondrial"/>
    <property type="match status" value="1"/>
</dbReference>
<sequence length="140" mass="15746">PEYGADGRAYVTIKGLGCMRKRAHGEVTVRSPGTGLITINGQSIEYFRFLQDREQILFPMIFTNLLGSVDIEATVEGSGSTAQSGAIRLGVAMALRSFVTEKDFEMKFDPPGLLQRDYRKRERKKPGQAGARRKYTWKKR</sequence>
<evidence type="ECO:0000256" key="8">
    <source>
        <dbReference type="ARBA" id="ARBA00076042"/>
    </source>
</evidence>
<comment type="caution">
    <text evidence="10">The sequence shown here is derived from an EMBL/GenBank/DDBJ whole genome shotgun (WGS) entry which is preliminary data.</text>
</comment>
<gene>
    <name evidence="10" type="ORF">L9F63_015675</name>
</gene>
<dbReference type="Gene3D" id="3.30.230.10">
    <property type="match status" value="1"/>
</dbReference>
<keyword evidence="11" id="KW-1185">Reference proteome</keyword>
<dbReference type="GO" id="GO:0003723">
    <property type="term" value="F:RNA binding"/>
    <property type="evidence" value="ECO:0007669"/>
    <property type="project" value="TreeGrafter"/>
</dbReference>
<reference evidence="10" key="1">
    <citation type="journal article" date="2023" name="IScience">
        <title>Live-bearing cockroach genome reveals convergent evolutionary mechanisms linked to viviparity in insects and beyond.</title>
        <authorList>
            <person name="Fouks B."/>
            <person name="Harrison M.C."/>
            <person name="Mikhailova A.A."/>
            <person name="Marchal E."/>
            <person name="English S."/>
            <person name="Carruthers M."/>
            <person name="Jennings E.C."/>
            <person name="Chiamaka E.L."/>
            <person name="Frigard R.A."/>
            <person name="Pippel M."/>
            <person name="Attardo G.M."/>
            <person name="Benoit J.B."/>
            <person name="Bornberg-Bauer E."/>
            <person name="Tobe S.S."/>
        </authorList>
    </citation>
    <scope>NUCLEOTIDE SEQUENCE</scope>
    <source>
        <strain evidence="10">Stay&amp;Tobe</strain>
    </source>
</reference>
<keyword evidence="4" id="KW-0689">Ribosomal protein</keyword>
<dbReference type="InterPro" id="IPR020568">
    <property type="entry name" value="Ribosomal_Su5_D2-typ_SF"/>
</dbReference>
<dbReference type="InterPro" id="IPR014721">
    <property type="entry name" value="Ribsml_uS5_D2-typ_fold_subgr"/>
</dbReference>
<dbReference type="SUPFAM" id="SSF54211">
    <property type="entry name" value="Ribosomal protein S5 domain 2-like"/>
    <property type="match status" value="1"/>
</dbReference>
<feature type="non-terminal residue" evidence="10">
    <location>
        <position position="1"/>
    </location>
</feature>
<evidence type="ECO:0000256" key="6">
    <source>
        <dbReference type="ARBA" id="ARBA00023274"/>
    </source>
</evidence>
<keyword evidence="6" id="KW-0687">Ribonucleoprotein</keyword>
<dbReference type="InterPro" id="IPR000754">
    <property type="entry name" value="Ribosomal_uS9"/>
</dbReference>
<protein>
    <recommendedName>
        <fullName evidence="7">Small ribosomal subunit protein uS9m</fullName>
    </recommendedName>
    <alternativeName>
        <fullName evidence="8">28S ribosomal protein S9, mitochondrial</fullName>
    </alternativeName>
</protein>
<evidence type="ECO:0000256" key="9">
    <source>
        <dbReference type="SAM" id="MobiDB-lite"/>
    </source>
</evidence>
<dbReference type="GO" id="GO:0003735">
    <property type="term" value="F:structural constituent of ribosome"/>
    <property type="evidence" value="ECO:0007669"/>
    <property type="project" value="InterPro"/>
</dbReference>
<evidence type="ECO:0000256" key="1">
    <source>
        <dbReference type="ARBA" id="ARBA00004173"/>
    </source>
</evidence>
<dbReference type="PANTHER" id="PTHR21569">
    <property type="entry name" value="RIBOSOMAL PROTEIN S9"/>
    <property type="match status" value="1"/>
</dbReference>
<dbReference type="AlphaFoldDB" id="A0AAD8EJA0"/>
<evidence type="ECO:0000256" key="5">
    <source>
        <dbReference type="ARBA" id="ARBA00023128"/>
    </source>
</evidence>
<proteinExistence type="inferred from homology"/>
<dbReference type="Pfam" id="PF00380">
    <property type="entry name" value="Ribosomal_S9"/>
    <property type="match status" value="1"/>
</dbReference>
<comment type="similarity">
    <text evidence="2">Belongs to the universal ribosomal protein uS9 family.</text>
</comment>
<evidence type="ECO:0000313" key="10">
    <source>
        <dbReference type="EMBL" id="KAJ9592660.1"/>
    </source>
</evidence>